<feature type="chain" id="PRO_5011330175" description="Porin" evidence="10">
    <location>
        <begin position="23"/>
        <end position="401"/>
    </location>
</feature>
<organism evidence="11 12">
    <name type="scientific">Afifella marina DSM 2698</name>
    <dbReference type="NCBI Taxonomy" id="1120955"/>
    <lineage>
        <taxon>Bacteria</taxon>
        <taxon>Pseudomonadati</taxon>
        <taxon>Pseudomonadota</taxon>
        <taxon>Alphaproteobacteria</taxon>
        <taxon>Hyphomicrobiales</taxon>
        <taxon>Afifellaceae</taxon>
        <taxon>Afifella</taxon>
    </lineage>
</organism>
<comment type="subcellular location">
    <subcellularLocation>
        <location evidence="10">Cell outer membrane</location>
        <topology evidence="10">Multi-pass membrane protein</topology>
    </subcellularLocation>
</comment>
<evidence type="ECO:0000256" key="10">
    <source>
        <dbReference type="RuleBase" id="RU364005"/>
    </source>
</evidence>
<evidence type="ECO:0000256" key="7">
    <source>
        <dbReference type="ARBA" id="ARBA00023114"/>
    </source>
</evidence>
<keyword evidence="9 10" id="KW-0998">Cell outer membrane</keyword>
<keyword evidence="5 10" id="KW-0732">Signal</keyword>
<evidence type="ECO:0000313" key="12">
    <source>
        <dbReference type="Proteomes" id="UP000199347"/>
    </source>
</evidence>
<dbReference type="Pfam" id="PF02530">
    <property type="entry name" value="Porin_2"/>
    <property type="match status" value="1"/>
</dbReference>
<evidence type="ECO:0000256" key="6">
    <source>
        <dbReference type="ARBA" id="ARBA00023065"/>
    </source>
</evidence>
<keyword evidence="3 10" id="KW-1134">Transmembrane beta strand</keyword>
<comment type="domain">
    <text evidence="10">Consists of 16-stranded beta-barrel sheets, with large surface-exposed loops, that form a transmembrane pore at the center of each barrel. The pore is partially ocluded by a peptide loop that folds into the pore lumen.</text>
</comment>
<evidence type="ECO:0000256" key="5">
    <source>
        <dbReference type="ARBA" id="ARBA00022729"/>
    </source>
</evidence>
<evidence type="ECO:0000256" key="8">
    <source>
        <dbReference type="ARBA" id="ARBA00023136"/>
    </source>
</evidence>
<keyword evidence="12" id="KW-1185">Reference proteome</keyword>
<evidence type="ECO:0000256" key="9">
    <source>
        <dbReference type="ARBA" id="ARBA00023237"/>
    </source>
</evidence>
<comment type="similarity">
    <text evidence="1 10">Belongs to the alphaproteobacteria porin family.</text>
</comment>
<dbReference type="STRING" id="1120955.SAMN03080610_01257"/>
<proteinExistence type="inferred from homology"/>
<gene>
    <name evidence="11" type="ORF">SAMN03080610_01257</name>
</gene>
<accession>A0A1G5N167</accession>
<dbReference type="GO" id="GO:0046930">
    <property type="term" value="C:pore complex"/>
    <property type="evidence" value="ECO:0007669"/>
    <property type="project" value="UniProtKB-KW"/>
</dbReference>
<evidence type="ECO:0000256" key="3">
    <source>
        <dbReference type="ARBA" id="ARBA00022452"/>
    </source>
</evidence>
<dbReference type="OrthoDB" id="7801681at2"/>
<dbReference type="EMBL" id="FMVW01000002">
    <property type="protein sequence ID" value="SCZ30430.1"/>
    <property type="molecule type" value="Genomic_DNA"/>
</dbReference>
<feature type="signal peptide" evidence="10">
    <location>
        <begin position="1"/>
        <end position="22"/>
    </location>
</feature>
<sequence>MKLKSLLFGSAAAVMAVTGAQAADLPVAEPVEYVRICDAFGAGFYYIPGTDTCLKVGGRVRVEAHYVNGDDQGDTFNEFTSRARGYVRLDARTQTDFGLLRAYVSSSLQIGPSSFADNYEEGQYLENAFIQLSNDMGTLTVGHASSFFDFFGTYGYGTRIGIDDNTTEQTLFAYTFNVGNGVSATLSFEDAASGGRRAHFDGVVIDGQEFPDVVANVRVDQGWGSAQIMGVIHDTGVEFVDDALFDGDDDSDLGWAIGAGVTAGIPGTGFEASVQANYTQGAVSYITAGVNSLILENTLSDVTLDDDGSIELTKAWNVRGGISADFATQWTASLNASYTDIDYKALGDLDFYGISGNVAWTPVSGFLMGVEVAYNNVDWEFADSSDPDDIWGVMFRAQRTF</sequence>
<comment type="function">
    <text evidence="10">Forms passive diffusion pores that allow small molecular weight hydrophilic materials across the outer membrane.</text>
</comment>
<keyword evidence="4 10" id="KW-0812">Transmembrane</keyword>
<dbReference type="GO" id="GO:0015288">
    <property type="term" value="F:porin activity"/>
    <property type="evidence" value="ECO:0007669"/>
    <property type="project" value="UniProtKB-KW"/>
</dbReference>
<dbReference type="AlphaFoldDB" id="A0A1G5N167"/>
<dbReference type="GO" id="GO:0009279">
    <property type="term" value="C:cell outer membrane"/>
    <property type="evidence" value="ECO:0007669"/>
    <property type="project" value="UniProtKB-SubCell"/>
</dbReference>
<name>A0A1G5N167_AFIMA</name>
<keyword evidence="6 10" id="KW-0406">Ion transport</keyword>
<dbReference type="Proteomes" id="UP000199347">
    <property type="component" value="Unassembled WGS sequence"/>
</dbReference>
<dbReference type="InterPro" id="IPR003684">
    <property type="entry name" value="Porin_alphabac"/>
</dbReference>
<keyword evidence="8 10" id="KW-0472">Membrane</keyword>
<reference evidence="11 12" key="1">
    <citation type="submission" date="2016-10" db="EMBL/GenBank/DDBJ databases">
        <authorList>
            <person name="de Groot N.N."/>
        </authorList>
    </citation>
    <scope>NUCLEOTIDE SEQUENCE [LARGE SCALE GENOMIC DNA]</scope>
    <source>
        <strain evidence="11 12">DSM 2698</strain>
    </source>
</reference>
<keyword evidence="2 10" id="KW-0813">Transport</keyword>
<evidence type="ECO:0000313" key="11">
    <source>
        <dbReference type="EMBL" id="SCZ30430.1"/>
    </source>
</evidence>
<evidence type="ECO:0000256" key="4">
    <source>
        <dbReference type="ARBA" id="ARBA00022692"/>
    </source>
</evidence>
<keyword evidence="7 10" id="KW-0626">Porin</keyword>
<dbReference type="RefSeq" id="WP_092810671.1">
    <property type="nucleotide sequence ID" value="NZ_FMVW01000002.1"/>
</dbReference>
<protein>
    <recommendedName>
        <fullName evidence="10">Porin</fullName>
    </recommendedName>
</protein>
<dbReference type="GO" id="GO:0006811">
    <property type="term" value="P:monoatomic ion transport"/>
    <property type="evidence" value="ECO:0007669"/>
    <property type="project" value="UniProtKB-KW"/>
</dbReference>
<dbReference type="SUPFAM" id="SSF56935">
    <property type="entry name" value="Porins"/>
    <property type="match status" value="1"/>
</dbReference>
<evidence type="ECO:0000256" key="2">
    <source>
        <dbReference type="ARBA" id="ARBA00022448"/>
    </source>
</evidence>
<evidence type="ECO:0000256" key="1">
    <source>
        <dbReference type="ARBA" id="ARBA00009521"/>
    </source>
</evidence>